<protein>
    <submittedName>
        <fullName evidence="1">Uncharacterized protein</fullName>
    </submittedName>
</protein>
<sequence>MRFEENAADCMEPYVLGSDIDSLEMSVLFAADNVDPNIVILDGKEGFAGPFFVDKCLHRQLISEMTQEDPEIQILLDLAEELYFSLLRGETTIADALSGHFNYLRSAYYYLQQGFHAARRNNQCWVGLSSDRVIEQTLIRISQTWPSPQHKESTEARIKRDACDLEKMHTKITNCPPYTAGPTLRNIVNGNVAESDVNVHAFQEIGNNIMRDIK</sequence>
<dbReference type="Proteomes" id="UP000828390">
    <property type="component" value="Unassembled WGS sequence"/>
</dbReference>
<organism evidence="1 2">
    <name type="scientific">Dreissena polymorpha</name>
    <name type="common">Zebra mussel</name>
    <name type="synonym">Mytilus polymorpha</name>
    <dbReference type="NCBI Taxonomy" id="45954"/>
    <lineage>
        <taxon>Eukaryota</taxon>
        <taxon>Metazoa</taxon>
        <taxon>Spiralia</taxon>
        <taxon>Lophotrochozoa</taxon>
        <taxon>Mollusca</taxon>
        <taxon>Bivalvia</taxon>
        <taxon>Autobranchia</taxon>
        <taxon>Heteroconchia</taxon>
        <taxon>Euheterodonta</taxon>
        <taxon>Imparidentia</taxon>
        <taxon>Neoheterodontei</taxon>
        <taxon>Myida</taxon>
        <taxon>Dreissenoidea</taxon>
        <taxon>Dreissenidae</taxon>
        <taxon>Dreissena</taxon>
    </lineage>
</organism>
<keyword evidence="2" id="KW-1185">Reference proteome</keyword>
<evidence type="ECO:0000313" key="1">
    <source>
        <dbReference type="EMBL" id="KAH3722154.1"/>
    </source>
</evidence>
<name>A0A9D4CEE3_DREPO</name>
<comment type="caution">
    <text evidence="1">The sequence shown here is derived from an EMBL/GenBank/DDBJ whole genome shotgun (WGS) entry which is preliminary data.</text>
</comment>
<dbReference type="AlphaFoldDB" id="A0A9D4CEE3"/>
<accession>A0A9D4CEE3</accession>
<evidence type="ECO:0000313" key="2">
    <source>
        <dbReference type="Proteomes" id="UP000828390"/>
    </source>
</evidence>
<reference evidence="1" key="1">
    <citation type="journal article" date="2019" name="bioRxiv">
        <title>The Genome of the Zebra Mussel, Dreissena polymorpha: A Resource for Invasive Species Research.</title>
        <authorList>
            <person name="McCartney M.A."/>
            <person name="Auch B."/>
            <person name="Kono T."/>
            <person name="Mallez S."/>
            <person name="Zhang Y."/>
            <person name="Obille A."/>
            <person name="Becker A."/>
            <person name="Abrahante J.E."/>
            <person name="Garbe J."/>
            <person name="Badalamenti J.P."/>
            <person name="Herman A."/>
            <person name="Mangelson H."/>
            <person name="Liachko I."/>
            <person name="Sullivan S."/>
            <person name="Sone E.D."/>
            <person name="Koren S."/>
            <person name="Silverstein K.A.T."/>
            <person name="Beckman K.B."/>
            <person name="Gohl D.M."/>
        </authorList>
    </citation>
    <scope>NUCLEOTIDE SEQUENCE</scope>
    <source>
        <strain evidence="1">Duluth1</strain>
        <tissue evidence="1">Whole animal</tissue>
    </source>
</reference>
<dbReference type="EMBL" id="JAIWYP010000013">
    <property type="protein sequence ID" value="KAH3722154.1"/>
    <property type="molecule type" value="Genomic_DNA"/>
</dbReference>
<proteinExistence type="predicted"/>
<gene>
    <name evidence="1" type="ORF">DPMN_065107</name>
</gene>
<reference evidence="1" key="2">
    <citation type="submission" date="2020-11" db="EMBL/GenBank/DDBJ databases">
        <authorList>
            <person name="McCartney M.A."/>
            <person name="Auch B."/>
            <person name="Kono T."/>
            <person name="Mallez S."/>
            <person name="Becker A."/>
            <person name="Gohl D.M."/>
            <person name="Silverstein K.A.T."/>
            <person name="Koren S."/>
            <person name="Bechman K.B."/>
            <person name="Herman A."/>
            <person name="Abrahante J.E."/>
            <person name="Garbe J."/>
        </authorList>
    </citation>
    <scope>NUCLEOTIDE SEQUENCE</scope>
    <source>
        <strain evidence="1">Duluth1</strain>
        <tissue evidence="1">Whole animal</tissue>
    </source>
</reference>